<comment type="caution">
    <text evidence="2">The sequence shown here is derived from an EMBL/GenBank/DDBJ whole genome shotgun (WGS) entry which is preliminary data.</text>
</comment>
<protein>
    <submittedName>
        <fullName evidence="2">Uncharacterized protein</fullName>
    </submittedName>
</protein>
<dbReference type="GO" id="GO:0080043">
    <property type="term" value="F:quercetin 3-O-glucosyltransferase activity"/>
    <property type="evidence" value="ECO:0007669"/>
    <property type="project" value="TreeGrafter"/>
</dbReference>
<comment type="similarity">
    <text evidence="1">Belongs to the UDP-glycosyltransferase family.</text>
</comment>
<name>A0A498HAF4_MALDO</name>
<dbReference type="Proteomes" id="UP000290289">
    <property type="component" value="Chromosome 17"/>
</dbReference>
<dbReference type="SUPFAM" id="SSF53756">
    <property type="entry name" value="UDP-Glycosyltransferase/glycogen phosphorylase"/>
    <property type="match status" value="1"/>
</dbReference>
<evidence type="ECO:0000313" key="2">
    <source>
        <dbReference type="EMBL" id="RXH67810.1"/>
    </source>
</evidence>
<gene>
    <name evidence="2" type="ORF">DVH24_027957</name>
</gene>
<keyword evidence="3" id="KW-1185">Reference proteome</keyword>
<dbReference type="EMBL" id="RDQH01000343">
    <property type="protein sequence ID" value="RXH67810.1"/>
    <property type="molecule type" value="Genomic_DNA"/>
</dbReference>
<sequence length="219" mass="24971">MGYMKYLGLVEIGLAPLKDESSFTNGFLDQMIDWIPRMKHIRLRDLPNDFVTTNLNDKIFNNFLEVTSRVHEASAIIVHTFDSAEQDVLDALSGMYPPVYAIGPLPLLLNQMPQHPLKSLGYSLWREDAECLPWLDNKEPNSVVYVNFGSITVMTPEQLVEFGWGLAKSKLTFFWVIRSDLVIGKSTIFPIEFADETKGRSLVASWCPQEQVTHQLEDF</sequence>
<evidence type="ECO:0000313" key="3">
    <source>
        <dbReference type="Proteomes" id="UP000290289"/>
    </source>
</evidence>
<dbReference type="AlphaFoldDB" id="A0A498HAF4"/>
<dbReference type="PANTHER" id="PTHR11926:SF1516">
    <property type="entry name" value="GLYCOSYLTRANSFERASE"/>
    <property type="match status" value="1"/>
</dbReference>
<accession>A0A498HAF4</accession>
<dbReference type="GO" id="GO:0080044">
    <property type="term" value="F:quercetin 7-O-glucosyltransferase activity"/>
    <property type="evidence" value="ECO:0007669"/>
    <property type="project" value="TreeGrafter"/>
</dbReference>
<proteinExistence type="inferred from homology"/>
<reference evidence="2 3" key="1">
    <citation type="submission" date="2018-10" db="EMBL/GenBank/DDBJ databases">
        <title>A high-quality apple genome assembly.</title>
        <authorList>
            <person name="Hu J."/>
        </authorList>
    </citation>
    <scope>NUCLEOTIDE SEQUENCE [LARGE SCALE GENOMIC DNA]</scope>
    <source>
        <strain evidence="3">cv. HFTH1</strain>
        <tissue evidence="2">Young leaf</tissue>
    </source>
</reference>
<dbReference type="PANTHER" id="PTHR11926">
    <property type="entry name" value="GLUCOSYL/GLUCURONOSYL TRANSFERASES"/>
    <property type="match status" value="1"/>
</dbReference>
<evidence type="ECO:0000256" key="1">
    <source>
        <dbReference type="ARBA" id="ARBA00009995"/>
    </source>
</evidence>
<organism evidence="2 3">
    <name type="scientific">Malus domestica</name>
    <name type="common">Apple</name>
    <name type="synonym">Pyrus malus</name>
    <dbReference type="NCBI Taxonomy" id="3750"/>
    <lineage>
        <taxon>Eukaryota</taxon>
        <taxon>Viridiplantae</taxon>
        <taxon>Streptophyta</taxon>
        <taxon>Embryophyta</taxon>
        <taxon>Tracheophyta</taxon>
        <taxon>Spermatophyta</taxon>
        <taxon>Magnoliopsida</taxon>
        <taxon>eudicotyledons</taxon>
        <taxon>Gunneridae</taxon>
        <taxon>Pentapetalae</taxon>
        <taxon>rosids</taxon>
        <taxon>fabids</taxon>
        <taxon>Rosales</taxon>
        <taxon>Rosaceae</taxon>
        <taxon>Amygdaloideae</taxon>
        <taxon>Maleae</taxon>
        <taxon>Malus</taxon>
    </lineage>
</organism>
<dbReference type="Gene3D" id="3.40.50.2000">
    <property type="entry name" value="Glycogen Phosphorylase B"/>
    <property type="match status" value="2"/>
</dbReference>